<feature type="transmembrane region" description="Helical" evidence="1">
    <location>
        <begin position="134"/>
        <end position="153"/>
    </location>
</feature>
<evidence type="ECO:0000313" key="3">
    <source>
        <dbReference type="EMBL" id="MCY9599319.1"/>
    </source>
</evidence>
<dbReference type="InterPro" id="IPR043128">
    <property type="entry name" value="Rev_trsase/Diguanyl_cyclase"/>
</dbReference>
<dbReference type="RefSeq" id="WP_042233563.1">
    <property type="nucleotide sequence ID" value="NZ_CP026520.1"/>
</dbReference>
<keyword evidence="1" id="KW-0812">Transmembrane</keyword>
<evidence type="ECO:0000313" key="6">
    <source>
        <dbReference type="Proteomes" id="UP001527202"/>
    </source>
</evidence>
<dbReference type="EMBL" id="JAMDMJ010000042">
    <property type="protein sequence ID" value="MCY9599319.1"/>
    <property type="molecule type" value="Genomic_DNA"/>
</dbReference>
<dbReference type="PROSITE" id="PS50887">
    <property type="entry name" value="GGDEF"/>
    <property type="match status" value="1"/>
</dbReference>
<dbReference type="Proteomes" id="UP000288943">
    <property type="component" value="Chromosome"/>
</dbReference>
<keyword evidence="1" id="KW-1133">Transmembrane helix</keyword>
<dbReference type="Proteomes" id="UP001527202">
    <property type="component" value="Unassembled WGS sequence"/>
</dbReference>
<dbReference type="PANTHER" id="PTHR45138">
    <property type="entry name" value="REGULATORY COMPONENTS OF SENSORY TRANSDUCTION SYSTEM"/>
    <property type="match status" value="1"/>
</dbReference>
<dbReference type="KEGG" id="pchi:PC41400_25830"/>
<reference evidence="4 5" key="1">
    <citation type="submission" date="2018-01" db="EMBL/GenBank/DDBJ databases">
        <title>The whole genome sequencing and assembly of Paenibacillus chitinolyticus KCCM 41400 strain.</title>
        <authorList>
            <person name="Kim J.-Y."/>
            <person name="Park M.-K."/>
            <person name="Lee Y.-J."/>
            <person name="Yi H."/>
            <person name="Bahn Y.-S."/>
            <person name="Kim J.F."/>
            <person name="Lee D.-W."/>
        </authorList>
    </citation>
    <scope>NUCLEOTIDE SEQUENCE [LARGE SCALE GENOMIC DNA]</scope>
    <source>
        <strain evidence="4 5">KCCM 41400</strain>
    </source>
</reference>
<feature type="transmembrane region" description="Helical" evidence="1">
    <location>
        <begin position="165"/>
        <end position="183"/>
    </location>
</feature>
<reference evidence="3 6" key="2">
    <citation type="submission" date="2022-05" db="EMBL/GenBank/DDBJ databases">
        <title>Genome Sequencing of Bee-Associated Microbes.</title>
        <authorList>
            <person name="Dunlap C."/>
        </authorList>
    </citation>
    <scope>NUCLEOTIDE SEQUENCE [LARGE SCALE GENOMIC DNA]</scope>
    <source>
        <strain evidence="3 6">NRRL B-23120</strain>
    </source>
</reference>
<dbReference type="GO" id="GO:0005886">
    <property type="term" value="C:plasma membrane"/>
    <property type="evidence" value="ECO:0007669"/>
    <property type="project" value="TreeGrafter"/>
</dbReference>
<feature type="transmembrane region" description="Helical" evidence="1">
    <location>
        <begin position="74"/>
        <end position="93"/>
    </location>
</feature>
<dbReference type="PANTHER" id="PTHR45138:SF9">
    <property type="entry name" value="DIGUANYLATE CYCLASE DGCM-RELATED"/>
    <property type="match status" value="1"/>
</dbReference>
<evidence type="ECO:0000259" key="2">
    <source>
        <dbReference type="PROSITE" id="PS50887"/>
    </source>
</evidence>
<name>A0A410X2V3_9BACL</name>
<dbReference type="EMBL" id="CP026520">
    <property type="protein sequence ID" value="QAV20921.1"/>
    <property type="molecule type" value="Genomic_DNA"/>
</dbReference>
<keyword evidence="1" id="KW-0472">Membrane</keyword>
<dbReference type="InterPro" id="IPR000160">
    <property type="entry name" value="GGDEF_dom"/>
</dbReference>
<dbReference type="InterPro" id="IPR050469">
    <property type="entry name" value="Diguanylate_Cyclase"/>
</dbReference>
<gene>
    <name evidence="3" type="ORF">M5X16_26615</name>
    <name evidence="4" type="ORF">PC41400_25830</name>
</gene>
<dbReference type="OrthoDB" id="9759607at2"/>
<protein>
    <submittedName>
        <fullName evidence="4">GGDEF domain-containing protein</fullName>
    </submittedName>
</protein>
<feature type="transmembrane region" description="Helical" evidence="1">
    <location>
        <begin position="36"/>
        <end position="54"/>
    </location>
</feature>
<dbReference type="CDD" id="cd01949">
    <property type="entry name" value="GGDEF"/>
    <property type="match status" value="1"/>
</dbReference>
<accession>A0A410X2V3</accession>
<proteinExistence type="predicted"/>
<dbReference type="NCBIfam" id="TIGR00254">
    <property type="entry name" value="GGDEF"/>
    <property type="match status" value="1"/>
</dbReference>
<evidence type="ECO:0000313" key="4">
    <source>
        <dbReference type="EMBL" id="QAV20921.1"/>
    </source>
</evidence>
<dbReference type="Gene3D" id="3.30.70.270">
    <property type="match status" value="1"/>
</dbReference>
<organism evidence="4 5">
    <name type="scientific">Paenibacillus chitinolyticus</name>
    <dbReference type="NCBI Taxonomy" id="79263"/>
    <lineage>
        <taxon>Bacteria</taxon>
        <taxon>Bacillati</taxon>
        <taxon>Bacillota</taxon>
        <taxon>Bacilli</taxon>
        <taxon>Bacillales</taxon>
        <taxon>Paenibacillaceae</taxon>
        <taxon>Paenibacillus</taxon>
    </lineage>
</organism>
<dbReference type="InterPro" id="IPR029787">
    <property type="entry name" value="Nucleotide_cyclase"/>
</dbReference>
<dbReference type="GO" id="GO:0052621">
    <property type="term" value="F:diguanylate cyclase activity"/>
    <property type="evidence" value="ECO:0007669"/>
    <property type="project" value="TreeGrafter"/>
</dbReference>
<feature type="transmembrane region" description="Helical" evidence="1">
    <location>
        <begin position="6"/>
        <end position="24"/>
    </location>
</feature>
<dbReference type="GeneID" id="95378215"/>
<dbReference type="GO" id="GO:1902201">
    <property type="term" value="P:negative regulation of bacterial-type flagellum-dependent cell motility"/>
    <property type="evidence" value="ECO:0007669"/>
    <property type="project" value="TreeGrafter"/>
</dbReference>
<dbReference type="SMART" id="SM00267">
    <property type="entry name" value="GGDEF"/>
    <property type="match status" value="1"/>
</dbReference>
<feature type="domain" description="GGDEF" evidence="2">
    <location>
        <begin position="226"/>
        <end position="358"/>
    </location>
</feature>
<keyword evidence="6" id="KW-1185">Reference proteome</keyword>
<dbReference type="AlphaFoldDB" id="A0A410X2V3"/>
<evidence type="ECO:0000256" key="1">
    <source>
        <dbReference type="SAM" id="Phobius"/>
    </source>
</evidence>
<sequence>MSEYLVALTIACTLVTLSYLALKIQRMHFFENYEKIASPVLTGLACILLMQQPLSLDTGAVDLRYLPVVMAGLRYGLGNALFSTLLPTIYSIVTTEDSMWMMQTLQSLIIPAVLSSGFHRSEFRTGSKPIPIRAGLKISVLLFLTQVVIYAAVHTGGHALSESYPLLFMSVVSAVSVCLLIGMSNDENAKWLNQRKLEMKASQDLLTGLPNLRSFFEIAGRTLGFRAVSIFMIDIDNFKQYNDCWGHLHGDQLLRETGRLLKNVVAEHDYVARYGGEEFILMSTETDPVKLREYAEKIRLAVAAHPFEHAETTPVTVSIGISSAADAAADLQLLIDEADRALYISKNTGKNRITLCSESPEPALLEQQNAY</sequence>
<dbReference type="Pfam" id="PF00990">
    <property type="entry name" value="GGDEF"/>
    <property type="match status" value="1"/>
</dbReference>
<dbReference type="SUPFAM" id="SSF55073">
    <property type="entry name" value="Nucleotide cyclase"/>
    <property type="match status" value="1"/>
</dbReference>
<dbReference type="GO" id="GO:0043709">
    <property type="term" value="P:cell adhesion involved in single-species biofilm formation"/>
    <property type="evidence" value="ECO:0007669"/>
    <property type="project" value="TreeGrafter"/>
</dbReference>
<evidence type="ECO:0000313" key="5">
    <source>
        <dbReference type="Proteomes" id="UP000288943"/>
    </source>
</evidence>
<dbReference type="FunFam" id="3.30.70.270:FF:000001">
    <property type="entry name" value="Diguanylate cyclase domain protein"/>
    <property type="match status" value="1"/>
</dbReference>